<accession>A0A6G1DMU9</accession>
<name>A0A6G1DMU9_9ORYZ</name>
<gene>
    <name evidence="3" type="ORF">E2562_024903</name>
</gene>
<evidence type="ECO:0000256" key="2">
    <source>
        <dbReference type="SAM" id="SignalP"/>
    </source>
</evidence>
<reference evidence="3 4" key="1">
    <citation type="submission" date="2019-11" db="EMBL/GenBank/DDBJ databases">
        <title>Whole genome sequence of Oryza granulata.</title>
        <authorList>
            <person name="Li W."/>
        </authorList>
    </citation>
    <scope>NUCLEOTIDE SEQUENCE [LARGE SCALE GENOMIC DNA]</scope>
    <source>
        <strain evidence="4">cv. Menghai</strain>
        <tissue evidence="3">Leaf</tissue>
    </source>
</reference>
<organism evidence="3 4">
    <name type="scientific">Oryza meyeriana var. granulata</name>
    <dbReference type="NCBI Taxonomy" id="110450"/>
    <lineage>
        <taxon>Eukaryota</taxon>
        <taxon>Viridiplantae</taxon>
        <taxon>Streptophyta</taxon>
        <taxon>Embryophyta</taxon>
        <taxon>Tracheophyta</taxon>
        <taxon>Spermatophyta</taxon>
        <taxon>Magnoliopsida</taxon>
        <taxon>Liliopsida</taxon>
        <taxon>Poales</taxon>
        <taxon>Poaceae</taxon>
        <taxon>BOP clade</taxon>
        <taxon>Oryzoideae</taxon>
        <taxon>Oryzeae</taxon>
        <taxon>Oryzinae</taxon>
        <taxon>Oryza</taxon>
        <taxon>Oryza meyeriana</taxon>
    </lineage>
</organism>
<feature type="transmembrane region" description="Helical" evidence="1">
    <location>
        <begin position="64"/>
        <end position="85"/>
    </location>
</feature>
<evidence type="ECO:0000256" key="1">
    <source>
        <dbReference type="SAM" id="Phobius"/>
    </source>
</evidence>
<dbReference type="AlphaFoldDB" id="A0A6G1DMU9"/>
<dbReference type="Proteomes" id="UP000479710">
    <property type="component" value="Unassembled WGS sequence"/>
</dbReference>
<dbReference type="OrthoDB" id="696130at2759"/>
<proteinExistence type="predicted"/>
<keyword evidence="4" id="KW-1185">Reference proteome</keyword>
<keyword evidence="1" id="KW-0812">Transmembrane</keyword>
<protein>
    <submittedName>
        <fullName evidence="3">Uncharacterized protein</fullName>
    </submittedName>
</protein>
<dbReference type="EMBL" id="SPHZ02000006">
    <property type="protein sequence ID" value="KAF0913817.1"/>
    <property type="molecule type" value="Genomic_DNA"/>
</dbReference>
<evidence type="ECO:0000313" key="4">
    <source>
        <dbReference type="Proteomes" id="UP000479710"/>
    </source>
</evidence>
<keyword evidence="1" id="KW-0472">Membrane</keyword>
<feature type="chain" id="PRO_5026004815" evidence="2">
    <location>
        <begin position="37"/>
        <end position="90"/>
    </location>
</feature>
<evidence type="ECO:0000313" key="3">
    <source>
        <dbReference type="EMBL" id="KAF0913817.1"/>
    </source>
</evidence>
<feature type="signal peptide" evidence="2">
    <location>
        <begin position="1"/>
        <end position="36"/>
    </location>
</feature>
<sequence length="90" mass="9080">MFMTLLVAVALTALSAGGGARAALAVALAVVGAVNAHDLAMHLAGVDCLVGLVRYDIQLGLMELLVPAVHVVGCVLLGIALALLLPQIQK</sequence>
<comment type="caution">
    <text evidence="3">The sequence shown here is derived from an EMBL/GenBank/DDBJ whole genome shotgun (WGS) entry which is preliminary data.</text>
</comment>
<dbReference type="PANTHER" id="PTHR34967:SF2">
    <property type="entry name" value="OS05G0586700 PROTEIN"/>
    <property type="match status" value="1"/>
</dbReference>
<keyword evidence="2" id="KW-0732">Signal</keyword>
<dbReference type="PANTHER" id="PTHR34967">
    <property type="entry name" value="OS02G0257200 PROTEIN"/>
    <property type="match status" value="1"/>
</dbReference>
<keyword evidence="1" id="KW-1133">Transmembrane helix</keyword>